<reference evidence="1" key="1">
    <citation type="journal article" date="2023" name="Mol. Biol. Evol.">
        <title>Third-Generation Sequencing Reveals the Adaptive Role of the Epigenome in Three Deep-Sea Polychaetes.</title>
        <authorList>
            <person name="Perez M."/>
            <person name="Aroh O."/>
            <person name="Sun Y."/>
            <person name="Lan Y."/>
            <person name="Juniper S.K."/>
            <person name="Young C.R."/>
            <person name="Angers B."/>
            <person name="Qian P.Y."/>
        </authorList>
    </citation>
    <scope>NUCLEOTIDE SEQUENCE</scope>
    <source>
        <strain evidence="1">R07B-5</strain>
    </source>
</reference>
<dbReference type="Proteomes" id="UP001209878">
    <property type="component" value="Unassembled WGS sequence"/>
</dbReference>
<dbReference type="EMBL" id="JAODUO010000019">
    <property type="protein sequence ID" value="KAK2192957.1"/>
    <property type="molecule type" value="Genomic_DNA"/>
</dbReference>
<protein>
    <submittedName>
        <fullName evidence="1">Uncharacterized protein</fullName>
    </submittedName>
</protein>
<gene>
    <name evidence="1" type="ORF">NP493_19g03011</name>
</gene>
<evidence type="ECO:0000313" key="2">
    <source>
        <dbReference type="Proteomes" id="UP001209878"/>
    </source>
</evidence>
<dbReference type="AlphaFoldDB" id="A0AAD9UKU4"/>
<accession>A0AAD9UKU4</accession>
<sequence length="363" mass="39404">MIENSVHVHKFIERLNKTDGLFETVNGLDPNTLEHLKNIRLDELREAGQAEFACKQESNVSNSHTAQKDWFNKDNPLGIAVRDTDHVADDVNLKTLALPGEDSKDKDFEQMMDVVVSPAATYLSLIYQLDNRTSHSSDIPSTVQAFNEPEKSLPEPFSSLSSITSNRTGFGPDATWLASLPTGTASDHNCPVFVSSAVTPSHNQSASVSSRTGAMPAGTCPFPTGQVMDTGTYPFSSGQVMDTGTCPFSSGQVMDTGTYPFSSGQVMDTGTYPFSSGQVMDTGTCPFSSGQVMDTGTYPFSSGQVMDTGTCPFSSGQVMDTGKSQCPLFLKWSSYGHWNMSFLKWSSCGHWNMSFLKWSAFGH</sequence>
<evidence type="ECO:0000313" key="1">
    <source>
        <dbReference type="EMBL" id="KAK2192957.1"/>
    </source>
</evidence>
<name>A0AAD9UKU4_RIDPI</name>
<proteinExistence type="predicted"/>
<keyword evidence="2" id="KW-1185">Reference proteome</keyword>
<organism evidence="1 2">
    <name type="scientific">Ridgeia piscesae</name>
    <name type="common">Tubeworm</name>
    <dbReference type="NCBI Taxonomy" id="27915"/>
    <lineage>
        <taxon>Eukaryota</taxon>
        <taxon>Metazoa</taxon>
        <taxon>Spiralia</taxon>
        <taxon>Lophotrochozoa</taxon>
        <taxon>Annelida</taxon>
        <taxon>Polychaeta</taxon>
        <taxon>Sedentaria</taxon>
        <taxon>Canalipalpata</taxon>
        <taxon>Sabellida</taxon>
        <taxon>Siboglinidae</taxon>
        <taxon>Ridgeia</taxon>
    </lineage>
</organism>
<comment type="caution">
    <text evidence="1">The sequence shown here is derived from an EMBL/GenBank/DDBJ whole genome shotgun (WGS) entry which is preliminary data.</text>
</comment>